<name>A0ABU9DWK0_9BACL</name>
<keyword evidence="2" id="KW-1185">Reference proteome</keyword>
<gene>
    <name evidence="1" type="ORF">WMW72_31765</name>
</gene>
<organism evidence="1 2">
    <name type="scientific">Paenibacillus filicis</name>
    <dbReference type="NCBI Taxonomy" id="669464"/>
    <lineage>
        <taxon>Bacteria</taxon>
        <taxon>Bacillati</taxon>
        <taxon>Bacillota</taxon>
        <taxon>Bacilli</taxon>
        <taxon>Bacillales</taxon>
        <taxon>Paenibacillaceae</taxon>
        <taxon>Paenibacillus</taxon>
    </lineage>
</organism>
<dbReference type="Gene3D" id="1.10.10.10">
    <property type="entry name" value="Winged helix-like DNA-binding domain superfamily/Winged helix DNA-binding domain"/>
    <property type="match status" value="1"/>
</dbReference>
<evidence type="ECO:0000313" key="2">
    <source>
        <dbReference type="Proteomes" id="UP001469365"/>
    </source>
</evidence>
<dbReference type="RefSeq" id="WP_341419616.1">
    <property type="nucleotide sequence ID" value="NZ_JBBPCC010000031.1"/>
</dbReference>
<protein>
    <submittedName>
        <fullName evidence="1">RNA polymerase subunit sigma-24</fullName>
    </submittedName>
</protein>
<proteinExistence type="predicted"/>
<comment type="caution">
    <text evidence="1">The sequence shown here is derived from an EMBL/GenBank/DDBJ whole genome shotgun (WGS) entry which is preliminary data.</text>
</comment>
<reference evidence="1 2" key="1">
    <citation type="submission" date="2024-04" db="EMBL/GenBank/DDBJ databases">
        <title>draft genome sequnece of Paenibacillus filicis.</title>
        <authorList>
            <person name="Kim D.-U."/>
        </authorList>
    </citation>
    <scope>NUCLEOTIDE SEQUENCE [LARGE SCALE GENOMIC DNA]</scope>
    <source>
        <strain evidence="1 2">KACC14197</strain>
    </source>
</reference>
<dbReference type="InterPro" id="IPR036388">
    <property type="entry name" value="WH-like_DNA-bd_sf"/>
</dbReference>
<sequence length="221" mass="25477">MNQPTMITERTTPSKAVSQHWVVVKLKDYKRLVGRMKFLEKHPVGNGYSLSSIQHDDKLQELHRQLRAMPSSMYLNEREQKLETVAHAYLERYPLGTKSQLREVQGLQGGSAADERLLRELEGKIRKVLEARIGYSADQGGIQGVIERVSELQDLQREVELIDRSLDTLGEYKPEYSQLLRLRYVEGRSVDEVAGEFCIARKTFDRWRAKAVEEYARLAGE</sequence>
<dbReference type="Proteomes" id="UP001469365">
    <property type="component" value="Unassembled WGS sequence"/>
</dbReference>
<accession>A0ABU9DWK0</accession>
<evidence type="ECO:0000313" key="1">
    <source>
        <dbReference type="EMBL" id="MEK8132483.1"/>
    </source>
</evidence>
<dbReference type="EMBL" id="JBBPCC010000031">
    <property type="protein sequence ID" value="MEK8132483.1"/>
    <property type="molecule type" value="Genomic_DNA"/>
</dbReference>